<protein>
    <submittedName>
        <fullName evidence="3">E3 ubiquitin-protein ligase FANCL</fullName>
    </submittedName>
</protein>
<dbReference type="GO" id="GO:0006513">
    <property type="term" value="P:protein monoubiquitination"/>
    <property type="evidence" value="ECO:0007669"/>
    <property type="project" value="TreeGrafter"/>
</dbReference>
<dbReference type="GO" id="GO:0036297">
    <property type="term" value="P:interstrand cross-link repair"/>
    <property type="evidence" value="ECO:0007669"/>
    <property type="project" value="InterPro"/>
</dbReference>
<evidence type="ECO:0000313" key="4">
    <source>
        <dbReference type="Proteomes" id="UP001249851"/>
    </source>
</evidence>
<dbReference type="GO" id="GO:0061630">
    <property type="term" value="F:ubiquitin protein ligase activity"/>
    <property type="evidence" value="ECO:0007669"/>
    <property type="project" value="TreeGrafter"/>
</dbReference>
<proteinExistence type="predicted"/>
<evidence type="ECO:0000259" key="2">
    <source>
        <dbReference type="Pfam" id="PF18891"/>
    </source>
</evidence>
<dbReference type="InterPro" id="IPR026850">
    <property type="entry name" value="FANCL_C"/>
</dbReference>
<dbReference type="SMART" id="SM01197">
    <property type="entry name" value="FANCL_C"/>
    <property type="match status" value="1"/>
</dbReference>
<dbReference type="Proteomes" id="UP001249851">
    <property type="component" value="Unassembled WGS sequence"/>
</dbReference>
<name>A0AAD9QUT1_ACRCE</name>
<dbReference type="Pfam" id="PF18891">
    <property type="entry name" value="FANCL_d3"/>
    <property type="match status" value="1"/>
</dbReference>
<dbReference type="AlphaFoldDB" id="A0AAD9QUT1"/>
<evidence type="ECO:0000259" key="1">
    <source>
        <dbReference type="Pfam" id="PF11793"/>
    </source>
</evidence>
<dbReference type="InterPro" id="IPR026848">
    <property type="entry name" value="Fancl"/>
</dbReference>
<accession>A0AAD9QUT1</accession>
<sequence>MAGDVDGERKLEVLDVCPQLVLQDRTKGFYDGYIIVCKFSNFSENSWGSKAEENGKCQRLLQSADLPSFLLELKNILICMQKEFLLICGLRETPDKQGEEHSKFGFKEKLLKCQKSEKVTTQPMYYTHLVAEIEAIGWESLCGSFFSSVENICQHPHVAPTCATDLPVKQFTFSWSPQGNPLQHLCYQFEQVLCQFQDFWDMLDEIDHKTWILEPDQPRRSCTNRRIALGNNASIQIDLNPANPRLLPECRFLGPDNVVVPLREHLNAGVQSWDPQLSVFVNLECLLGQKFPSPSTTKKEDFSMECGICYAYCLNDLIPDKVCEDSRCGQSFHSLCLYEWLRDLPSTRQSFNMVFGDCPYCSKPIIVKMVSGK</sequence>
<dbReference type="EMBL" id="JARQWQ010000014">
    <property type="protein sequence ID" value="KAK2567486.1"/>
    <property type="molecule type" value="Genomic_DNA"/>
</dbReference>
<reference evidence="3" key="2">
    <citation type="journal article" date="2023" name="Science">
        <title>Genomic signatures of disease resistance in endangered staghorn corals.</title>
        <authorList>
            <person name="Vollmer S.V."/>
            <person name="Selwyn J.D."/>
            <person name="Despard B.A."/>
            <person name="Roesel C.L."/>
        </authorList>
    </citation>
    <scope>NUCLEOTIDE SEQUENCE</scope>
    <source>
        <strain evidence="3">K2</strain>
    </source>
</reference>
<dbReference type="CDD" id="cd23832">
    <property type="entry name" value="DRWD-C_FANCL"/>
    <property type="match status" value="1"/>
</dbReference>
<dbReference type="Pfam" id="PF11793">
    <property type="entry name" value="FANCL_C"/>
    <property type="match status" value="1"/>
</dbReference>
<dbReference type="SUPFAM" id="SSF57850">
    <property type="entry name" value="RING/U-box"/>
    <property type="match status" value="1"/>
</dbReference>
<dbReference type="FunFam" id="3.30.40.10:FF:000221">
    <property type="entry name" value="E3 ubiquitin-protein ligase FANCL isoform X2"/>
    <property type="match status" value="1"/>
</dbReference>
<comment type="caution">
    <text evidence="3">The sequence shown here is derived from an EMBL/GenBank/DDBJ whole genome shotgun (WGS) entry which is preliminary data.</text>
</comment>
<feature type="domain" description="FANCL C-terminal" evidence="1">
    <location>
        <begin position="302"/>
        <end position="369"/>
    </location>
</feature>
<dbReference type="PANTHER" id="PTHR13206:SF0">
    <property type="entry name" value="E3 UBIQUITIN-PROTEIN LIGASE FANCL"/>
    <property type="match status" value="1"/>
</dbReference>
<dbReference type="Gene3D" id="3.10.110.20">
    <property type="entry name" value="RWD domain-like"/>
    <property type="match status" value="1"/>
</dbReference>
<dbReference type="CDD" id="cd16490">
    <property type="entry name" value="RING-CH-C4HC3_FANCL"/>
    <property type="match status" value="1"/>
</dbReference>
<evidence type="ECO:0000313" key="3">
    <source>
        <dbReference type="EMBL" id="KAK2567486.1"/>
    </source>
</evidence>
<dbReference type="InterPro" id="IPR043003">
    <property type="entry name" value="FANCL_d3_sf"/>
</dbReference>
<dbReference type="GO" id="GO:0043240">
    <property type="term" value="C:Fanconi anaemia nuclear complex"/>
    <property type="evidence" value="ECO:0007669"/>
    <property type="project" value="InterPro"/>
</dbReference>
<organism evidence="3 4">
    <name type="scientific">Acropora cervicornis</name>
    <name type="common">Staghorn coral</name>
    <dbReference type="NCBI Taxonomy" id="6130"/>
    <lineage>
        <taxon>Eukaryota</taxon>
        <taxon>Metazoa</taxon>
        <taxon>Cnidaria</taxon>
        <taxon>Anthozoa</taxon>
        <taxon>Hexacorallia</taxon>
        <taxon>Scleractinia</taxon>
        <taxon>Astrocoeniina</taxon>
        <taxon>Acroporidae</taxon>
        <taxon>Acropora</taxon>
    </lineage>
</organism>
<dbReference type="PANTHER" id="PTHR13206">
    <property type="entry name" value="UBIQUITIN LIGASE PROTEIN PHF9 FANCONI ANEMIA GROUP L PROTEIN"/>
    <property type="match status" value="1"/>
</dbReference>
<gene>
    <name evidence="3" type="ORF">P5673_008309</name>
</gene>
<keyword evidence="4" id="KW-1185">Reference proteome</keyword>
<dbReference type="InterPro" id="IPR013083">
    <property type="entry name" value="Znf_RING/FYVE/PHD"/>
</dbReference>
<feature type="domain" description="FANCL UBC-like" evidence="2">
    <location>
        <begin position="198"/>
        <end position="294"/>
    </location>
</feature>
<dbReference type="Gene3D" id="3.30.40.10">
    <property type="entry name" value="Zinc/RING finger domain, C3HC4 (zinc finger)"/>
    <property type="match status" value="1"/>
</dbReference>
<reference evidence="3" key="1">
    <citation type="journal article" date="2023" name="G3 (Bethesda)">
        <title>Whole genome assembly and annotation of the endangered Caribbean coral Acropora cervicornis.</title>
        <authorList>
            <person name="Selwyn J.D."/>
            <person name="Vollmer S.V."/>
        </authorList>
    </citation>
    <scope>NUCLEOTIDE SEQUENCE</scope>
    <source>
        <strain evidence="3">K2</strain>
    </source>
</reference>
<dbReference type="InterPro" id="IPR044037">
    <property type="entry name" value="FANCL_d3"/>
</dbReference>